<dbReference type="SMART" id="SM00822">
    <property type="entry name" value="PKS_KR"/>
    <property type="match status" value="1"/>
</dbReference>
<dbReference type="FunFam" id="3.40.50.720:FF:000047">
    <property type="entry name" value="NADP-dependent L-serine/L-allo-threonine dehydrogenase"/>
    <property type="match status" value="1"/>
</dbReference>
<dbReference type="InterPro" id="IPR020904">
    <property type="entry name" value="Sc_DH/Rdtase_CS"/>
</dbReference>
<dbReference type="RefSeq" id="WP_185665701.1">
    <property type="nucleotide sequence ID" value="NZ_JACLAW010000019.1"/>
</dbReference>
<evidence type="ECO:0000259" key="4">
    <source>
        <dbReference type="SMART" id="SM00822"/>
    </source>
</evidence>
<dbReference type="PANTHER" id="PTHR42901">
    <property type="entry name" value="ALCOHOL DEHYDROGENASE"/>
    <property type="match status" value="1"/>
</dbReference>
<dbReference type="Pfam" id="PF00106">
    <property type="entry name" value="adh_short"/>
    <property type="match status" value="1"/>
</dbReference>
<keyword evidence="2" id="KW-0560">Oxidoreductase</keyword>
<evidence type="ECO:0000256" key="3">
    <source>
        <dbReference type="RuleBase" id="RU000363"/>
    </source>
</evidence>
<dbReference type="PRINTS" id="PR00080">
    <property type="entry name" value="SDRFAMILY"/>
</dbReference>
<accession>A0A7X1FUU9</accession>
<comment type="caution">
    <text evidence="5">The sequence shown here is derived from an EMBL/GenBank/DDBJ whole genome shotgun (WGS) entry which is preliminary data.</text>
</comment>
<dbReference type="Proteomes" id="UP000566813">
    <property type="component" value="Unassembled WGS sequence"/>
</dbReference>
<sequence length="267" mass="28279">MDLRQDWAIGRTALVTGATSGFGAAMARRVLAAGGKVIATGRRKERLEALNDPRWADRLFTVALDVTEPDCGAKLLAALPEAFGAIDILFNNAGLSLGLEPAYKTNLADWEQMIATNVSGMARITHAVLPGMVERRAGHVIMVGSVAANWPYPGGNVYGATKAFVKQFSLNLRSELLGTPVKVTVLEPGACETEFSMVRFAGDEARAAAVYADMKPLSAEDVIDSVEAVLRLPAHLNVNVLEIMPVQQAFAGFAIDRSGANGPGTGN</sequence>
<proteinExistence type="inferred from homology"/>
<name>A0A7X1FUU9_9SPHN</name>
<dbReference type="PRINTS" id="PR00081">
    <property type="entry name" value="GDHRDH"/>
</dbReference>
<organism evidence="5 6">
    <name type="scientific">Novosphingobium flavum</name>
    <dbReference type="NCBI Taxonomy" id="1778672"/>
    <lineage>
        <taxon>Bacteria</taxon>
        <taxon>Pseudomonadati</taxon>
        <taxon>Pseudomonadota</taxon>
        <taxon>Alphaproteobacteria</taxon>
        <taxon>Sphingomonadales</taxon>
        <taxon>Sphingomonadaceae</taxon>
        <taxon>Novosphingobium</taxon>
    </lineage>
</organism>
<dbReference type="GO" id="GO:0016616">
    <property type="term" value="F:oxidoreductase activity, acting on the CH-OH group of donors, NAD or NADP as acceptor"/>
    <property type="evidence" value="ECO:0007669"/>
    <property type="project" value="UniProtKB-ARBA"/>
</dbReference>
<dbReference type="AlphaFoldDB" id="A0A7X1FUU9"/>
<dbReference type="SUPFAM" id="SSF51735">
    <property type="entry name" value="NAD(P)-binding Rossmann-fold domains"/>
    <property type="match status" value="1"/>
</dbReference>
<comment type="similarity">
    <text evidence="1 3">Belongs to the short-chain dehydrogenases/reductases (SDR) family.</text>
</comment>
<protein>
    <submittedName>
        <fullName evidence="5">SDR family NAD(P)-dependent oxidoreductase</fullName>
    </submittedName>
</protein>
<dbReference type="Gene3D" id="3.40.50.720">
    <property type="entry name" value="NAD(P)-binding Rossmann-like Domain"/>
    <property type="match status" value="1"/>
</dbReference>
<keyword evidence="6" id="KW-1185">Reference proteome</keyword>
<dbReference type="PROSITE" id="PS00061">
    <property type="entry name" value="ADH_SHORT"/>
    <property type="match status" value="1"/>
</dbReference>
<evidence type="ECO:0000256" key="1">
    <source>
        <dbReference type="ARBA" id="ARBA00006484"/>
    </source>
</evidence>
<evidence type="ECO:0000313" key="6">
    <source>
        <dbReference type="Proteomes" id="UP000566813"/>
    </source>
</evidence>
<dbReference type="EMBL" id="JACLAW010000019">
    <property type="protein sequence ID" value="MBC2667403.1"/>
    <property type="molecule type" value="Genomic_DNA"/>
</dbReference>
<evidence type="ECO:0000313" key="5">
    <source>
        <dbReference type="EMBL" id="MBC2667403.1"/>
    </source>
</evidence>
<gene>
    <name evidence="5" type="ORF">H7F51_17940</name>
</gene>
<dbReference type="PANTHER" id="PTHR42901:SF1">
    <property type="entry name" value="ALCOHOL DEHYDROGENASE"/>
    <property type="match status" value="1"/>
</dbReference>
<dbReference type="InterPro" id="IPR057326">
    <property type="entry name" value="KR_dom"/>
</dbReference>
<dbReference type="InterPro" id="IPR036291">
    <property type="entry name" value="NAD(P)-bd_dom_sf"/>
</dbReference>
<evidence type="ECO:0000256" key="2">
    <source>
        <dbReference type="ARBA" id="ARBA00023002"/>
    </source>
</evidence>
<feature type="domain" description="Ketoreductase" evidence="4">
    <location>
        <begin position="11"/>
        <end position="191"/>
    </location>
</feature>
<dbReference type="InterPro" id="IPR002347">
    <property type="entry name" value="SDR_fam"/>
</dbReference>
<reference evidence="5 6" key="1">
    <citation type="submission" date="2020-08" db="EMBL/GenBank/DDBJ databases">
        <title>The genome sequence of type strain Novosphingobium flavum NBRC 111647.</title>
        <authorList>
            <person name="Liu Y."/>
        </authorList>
    </citation>
    <scope>NUCLEOTIDE SEQUENCE [LARGE SCALE GENOMIC DNA]</scope>
    <source>
        <strain evidence="5 6">NBRC 111647</strain>
    </source>
</reference>